<evidence type="ECO:0000313" key="6">
    <source>
        <dbReference type="EMBL" id="MFC3121333.1"/>
    </source>
</evidence>
<comment type="subcellular location">
    <subcellularLocation>
        <location evidence="5">Cytoplasm</location>
    </subcellularLocation>
    <text evidence="5">Associates with late stage pre-50S ribosomal subunits.</text>
</comment>
<keyword evidence="4 5" id="KW-0694">RNA-binding</keyword>
<evidence type="ECO:0000256" key="1">
    <source>
        <dbReference type="ARBA" id="ARBA00022490"/>
    </source>
</evidence>
<keyword evidence="1 5" id="KW-0963">Cytoplasm</keyword>
<comment type="similarity">
    <text evidence="5">Belongs to the DarP family.</text>
</comment>
<dbReference type="PANTHER" id="PTHR38101">
    <property type="entry name" value="UPF0307 PROTEIN YJGA"/>
    <property type="match status" value="1"/>
</dbReference>
<dbReference type="SUPFAM" id="SSF158710">
    <property type="entry name" value="PSPTO4464-like"/>
    <property type="match status" value="1"/>
</dbReference>
<dbReference type="Gene3D" id="1.10.60.30">
    <property type="entry name" value="PSPTO4464-like domains"/>
    <property type="match status" value="2"/>
</dbReference>
<dbReference type="EMBL" id="JBHRSW010000009">
    <property type="protein sequence ID" value="MFC3121333.1"/>
    <property type="molecule type" value="Genomic_DNA"/>
</dbReference>
<keyword evidence="3 5" id="KW-0699">rRNA-binding</keyword>
<dbReference type="Proteomes" id="UP001595478">
    <property type="component" value="Unassembled WGS sequence"/>
</dbReference>
<keyword evidence="7" id="KW-1185">Reference proteome</keyword>
<dbReference type="CDD" id="cd16331">
    <property type="entry name" value="YjgA-like"/>
    <property type="match status" value="1"/>
</dbReference>
<dbReference type="NCBIfam" id="NF003593">
    <property type="entry name" value="PRK05255.1-1"/>
    <property type="match status" value="1"/>
</dbReference>
<dbReference type="Pfam" id="PF04751">
    <property type="entry name" value="DarP"/>
    <property type="match status" value="1"/>
</dbReference>
<protein>
    <recommendedName>
        <fullName evidence="5">Dual-action ribosomal maturation protein DarP</fullName>
    </recommendedName>
    <alternativeName>
        <fullName evidence="5">Large ribosomal subunit assembly factor DarP</fullName>
    </alternativeName>
</protein>
<name>A0ABV7FNJ7_9ALTE</name>
<organism evidence="6 7">
    <name type="scientific">Agaribacter flavus</name>
    <dbReference type="NCBI Taxonomy" id="1902781"/>
    <lineage>
        <taxon>Bacteria</taxon>
        <taxon>Pseudomonadati</taxon>
        <taxon>Pseudomonadota</taxon>
        <taxon>Gammaproteobacteria</taxon>
        <taxon>Alteromonadales</taxon>
        <taxon>Alteromonadaceae</taxon>
        <taxon>Agaribacter</taxon>
    </lineage>
</organism>
<gene>
    <name evidence="6" type="primary">yjgA</name>
    <name evidence="5" type="synonym">darP</name>
    <name evidence="6" type="ORF">ACFOHL_06850</name>
</gene>
<dbReference type="InterPro" id="IPR023153">
    <property type="entry name" value="DarP_sf"/>
</dbReference>
<dbReference type="PANTHER" id="PTHR38101:SF1">
    <property type="entry name" value="UPF0307 PROTEIN YJGA"/>
    <property type="match status" value="1"/>
</dbReference>
<comment type="function">
    <text evidence="5">Member of a network of 50S ribosomal subunit biogenesis factors which assembles along the 30S-50S interface, preventing incorrect 23S rRNA structures from forming. Promotes peptidyl transferase center (PTC) maturation.</text>
</comment>
<sequence length="172" mass="19908">MNHFEEPTDDDIEYVSKTQLKKEAEDLKKLGLALLDLTPGQFAKIPLDDELTEALTLAAKINRKKEGFRRQIQYIGKLLRKADVAPIELALNKLRSAHQEDVNKFHQLEVWRDKLIQEGDTEIQAFLNEYPEGDRQKLRHLVRTANKENSQNKPPAAARELFKYLRSLSESK</sequence>
<dbReference type="InterPro" id="IPR006839">
    <property type="entry name" value="DarP"/>
</dbReference>
<evidence type="ECO:0000256" key="5">
    <source>
        <dbReference type="HAMAP-Rule" id="MF_00765"/>
    </source>
</evidence>
<evidence type="ECO:0000256" key="3">
    <source>
        <dbReference type="ARBA" id="ARBA00022730"/>
    </source>
</evidence>
<dbReference type="PIRSF" id="PIRSF016183">
    <property type="entry name" value="UCP016183"/>
    <property type="match status" value="1"/>
</dbReference>
<proteinExistence type="inferred from homology"/>
<keyword evidence="2 5" id="KW-0690">Ribosome biogenesis</keyword>
<comment type="caution">
    <text evidence="6">The sequence shown here is derived from an EMBL/GenBank/DDBJ whole genome shotgun (WGS) entry which is preliminary data.</text>
</comment>
<reference evidence="7" key="1">
    <citation type="journal article" date="2019" name="Int. J. Syst. Evol. Microbiol.">
        <title>The Global Catalogue of Microorganisms (GCM) 10K type strain sequencing project: providing services to taxonomists for standard genome sequencing and annotation.</title>
        <authorList>
            <consortium name="The Broad Institute Genomics Platform"/>
            <consortium name="The Broad Institute Genome Sequencing Center for Infectious Disease"/>
            <person name="Wu L."/>
            <person name="Ma J."/>
        </authorList>
    </citation>
    <scope>NUCLEOTIDE SEQUENCE [LARGE SCALE GENOMIC DNA]</scope>
    <source>
        <strain evidence="7">KCTC 52473</strain>
    </source>
</reference>
<dbReference type="RefSeq" id="WP_376919471.1">
    <property type="nucleotide sequence ID" value="NZ_JBHRSW010000009.1"/>
</dbReference>
<evidence type="ECO:0000256" key="2">
    <source>
        <dbReference type="ARBA" id="ARBA00022517"/>
    </source>
</evidence>
<evidence type="ECO:0000313" key="7">
    <source>
        <dbReference type="Proteomes" id="UP001595478"/>
    </source>
</evidence>
<accession>A0ABV7FNJ7</accession>
<dbReference type="HAMAP" id="MF_00765">
    <property type="entry name" value="DarP"/>
    <property type="match status" value="1"/>
</dbReference>
<evidence type="ECO:0000256" key="4">
    <source>
        <dbReference type="ARBA" id="ARBA00022884"/>
    </source>
</evidence>